<dbReference type="EMBL" id="BGPR01028711">
    <property type="protein sequence ID" value="GBO00043.1"/>
    <property type="molecule type" value="Genomic_DNA"/>
</dbReference>
<gene>
    <name evidence="1" type="ORF">AVEN_69057_1</name>
</gene>
<sequence>MGCRKAGILCSSVCGNSCYGICTNGAHLEEEDSDREVEESKRSSLNWLPSGQKVLWCIFLCRGSARSNACPWEKVADKSGVCENGIVSGGNKTDEIK</sequence>
<dbReference type="Proteomes" id="UP000499080">
    <property type="component" value="Unassembled WGS sequence"/>
</dbReference>
<protein>
    <submittedName>
        <fullName evidence="1">Uncharacterized protein</fullName>
    </submittedName>
</protein>
<reference evidence="1 2" key="1">
    <citation type="journal article" date="2019" name="Sci. Rep.">
        <title>Orb-weaving spider Araneus ventricosus genome elucidates the spidroin gene catalogue.</title>
        <authorList>
            <person name="Kono N."/>
            <person name="Nakamura H."/>
            <person name="Ohtoshi R."/>
            <person name="Moran D.A.P."/>
            <person name="Shinohara A."/>
            <person name="Yoshida Y."/>
            <person name="Fujiwara M."/>
            <person name="Mori M."/>
            <person name="Tomita M."/>
            <person name="Arakawa K."/>
        </authorList>
    </citation>
    <scope>NUCLEOTIDE SEQUENCE [LARGE SCALE GENOMIC DNA]</scope>
</reference>
<evidence type="ECO:0000313" key="2">
    <source>
        <dbReference type="Proteomes" id="UP000499080"/>
    </source>
</evidence>
<organism evidence="1 2">
    <name type="scientific">Araneus ventricosus</name>
    <name type="common">Orbweaver spider</name>
    <name type="synonym">Epeira ventricosa</name>
    <dbReference type="NCBI Taxonomy" id="182803"/>
    <lineage>
        <taxon>Eukaryota</taxon>
        <taxon>Metazoa</taxon>
        <taxon>Ecdysozoa</taxon>
        <taxon>Arthropoda</taxon>
        <taxon>Chelicerata</taxon>
        <taxon>Arachnida</taxon>
        <taxon>Araneae</taxon>
        <taxon>Araneomorphae</taxon>
        <taxon>Entelegynae</taxon>
        <taxon>Araneoidea</taxon>
        <taxon>Araneidae</taxon>
        <taxon>Araneus</taxon>
    </lineage>
</organism>
<keyword evidence="2" id="KW-1185">Reference proteome</keyword>
<name>A0A4Y2THD7_ARAVE</name>
<comment type="caution">
    <text evidence="1">The sequence shown here is derived from an EMBL/GenBank/DDBJ whole genome shotgun (WGS) entry which is preliminary data.</text>
</comment>
<proteinExistence type="predicted"/>
<dbReference type="AlphaFoldDB" id="A0A4Y2THD7"/>
<evidence type="ECO:0000313" key="1">
    <source>
        <dbReference type="EMBL" id="GBO00043.1"/>
    </source>
</evidence>
<accession>A0A4Y2THD7</accession>